<accession>W6NBD4</accession>
<evidence type="ECO:0000313" key="1">
    <source>
        <dbReference type="EMBL" id="CDL92864.1"/>
    </source>
</evidence>
<reference evidence="1 2" key="1">
    <citation type="journal article" date="2015" name="Genome Announc.">
        <title>Draft Genome Sequence of Clostridium tyrobutyricum Strain DIVETGP, Isolated from Cow's Milk for Grana Padano Production.</title>
        <authorList>
            <person name="Soggiu A."/>
            <person name="Piras C."/>
            <person name="Gaiarsa S."/>
            <person name="Sassera D."/>
            <person name="Roncada P."/>
            <person name="Bendixen E."/>
            <person name="Brasca M."/>
            <person name="Bonizzi L."/>
        </authorList>
    </citation>
    <scope>NUCLEOTIDE SEQUENCE [LARGE SCALE GENOMIC DNA]</scope>
    <source>
        <strain evidence="1 2">DIVETGP</strain>
    </source>
</reference>
<keyword evidence="2" id="KW-1185">Reference proteome</keyword>
<organism evidence="1 2">
    <name type="scientific">Clostridium tyrobutyricum DIVETGP</name>
    <dbReference type="NCBI Taxonomy" id="1408889"/>
    <lineage>
        <taxon>Bacteria</taxon>
        <taxon>Bacillati</taxon>
        <taxon>Bacillota</taxon>
        <taxon>Clostridia</taxon>
        <taxon>Eubacteriales</taxon>
        <taxon>Clostridiaceae</taxon>
        <taxon>Clostridium</taxon>
    </lineage>
</organism>
<dbReference type="AlphaFoldDB" id="W6NBD4"/>
<evidence type="ECO:0000313" key="2">
    <source>
        <dbReference type="Proteomes" id="UP000019482"/>
    </source>
</evidence>
<dbReference type="GeneID" id="29419368"/>
<gene>
    <name evidence="1" type="ORF">CTDIVETGP_2934</name>
</gene>
<dbReference type="EMBL" id="CBXI010000044">
    <property type="protein sequence ID" value="CDL92864.1"/>
    <property type="molecule type" value="Genomic_DNA"/>
</dbReference>
<dbReference type="Proteomes" id="UP000019482">
    <property type="component" value="Unassembled WGS sequence"/>
</dbReference>
<dbReference type="RefSeq" id="WP_017751193.1">
    <property type="nucleotide sequence ID" value="NZ_CBXI010000044.1"/>
</dbReference>
<proteinExistence type="predicted"/>
<name>W6NBD4_CLOTY</name>
<protein>
    <submittedName>
        <fullName evidence="1">Uncharacterized protein</fullName>
    </submittedName>
</protein>
<comment type="caution">
    <text evidence="1">The sequence shown here is derived from an EMBL/GenBank/DDBJ whole genome shotgun (WGS) entry which is preliminary data.</text>
</comment>
<sequence>MNIKEVDHITSLRIMNLYRPVGKFISQDGGLWIAIDNCTGKVITREFRNKEECILFLNKDKR</sequence>